<evidence type="ECO:0000256" key="3">
    <source>
        <dbReference type="SAM" id="SignalP"/>
    </source>
</evidence>
<feature type="domain" description="FAS1" evidence="4">
    <location>
        <begin position="70"/>
        <end position="218"/>
    </location>
</feature>
<dbReference type="Gene3D" id="2.30.180.10">
    <property type="entry name" value="FAS1 domain"/>
    <property type="match status" value="1"/>
</dbReference>
<dbReference type="STRING" id="1367422.A0A178ZD86"/>
<comment type="caution">
    <text evidence="5">The sequence shown here is derived from an EMBL/GenBank/DDBJ whole genome shotgun (WGS) entry which is preliminary data.</text>
</comment>
<evidence type="ECO:0000259" key="4">
    <source>
        <dbReference type="PROSITE" id="PS50213"/>
    </source>
</evidence>
<dbReference type="AlphaFoldDB" id="A0A178ZD86"/>
<gene>
    <name evidence="5" type="ORF">AYL99_07870</name>
</gene>
<dbReference type="PANTHER" id="PTHR28156">
    <property type="entry name" value="FAS1 DOMAIN-CONTAINING PROTEIN YDR262W"/>
    <property type="match status" value="1"/>
</dbReference>
<evidence type="ECO:0000256" key="1">
    <source>
        <dbReference type="ARBA" id="ARBA00022729"/>
    </source>
</evidence>
<dbReference type="PROSITE" id="PS50213">
    <property type="entry name" value="FAS1"/>
    <property type="match status" value="1"/>
</dbReference>
<dbReference type="InterPro" id="IPR036378">
    <property type="entry name" value="FAS1_dom_sf"/>
</dbReference>
<organism evidence="5 6">
    <name type="scientific">Fonsecaea erecta</name>
    <dbReference type="NCBI Taxonomy" id="1367422"/>
    <lineage>
        <taxon>Eukaryota</taxon>
        <taxon>Fungi</taxon>
        <taxon>Dikarya</taxon>
        <taxon>Ascomycota</taxon>
        <taxon>Pezizomycotina</taxon>
        <taxon>Eurotiomycetes</taxon>
        <taxon>Chaetothyriomycetidae</taxon>
        <taxon>Chaetothyriales</taxon>
        <taxon>Herpotrichiellaceae</taxon>
        <taxon>Fonsecaea</taxon>
    </lineage>
</organism>
<dbReference type="EMBL" id="LVYI01000007">
    <property type="protein sequence ID" value="OAP57133.1"/>
    <property type="molecule type" value="Genomic_DNA"/>
</dbReference>
<evidence type="ECO:0000313" key="5">
    <source>
        <dbReference type="EMBL" id="OAP57133.1"/>
    </source>
</evidence>
<keyword evidence="6" id="KW-1185">Reference proteome</keyword>
<dbReference type="OrthoDB" id="5551751at2759"/>
<reference evidence="5 6" key="1">
    <citation type="submission" date="2016-04" db="EMBL/GenBank/DDBJ databases">
        <title>Draft genome of Fonsecaea erecta CBS 125763.</title>
        <authorList>
            <person name="Weiss V.A."/>
            <person name="Vicente V.A."/>
            <person name="Raittz R.T."/>
            <person name="Moreno L.F."/>
            <person name="De Souza E.M."/>
            <person name="Pedrosa F.O."/>
            <person name="Steffens M.B."/>
            <person name="Faoro H."/>
            <person name="Tadra-Sfeir M.Z."/>
            <person name="Najafzadeh M.J."/>
            <person name="Felipe M.S."/>
            <person name="Teixeira M."/>
            <person name="Sun J."/>
            <person name="Xi L."/>
            <person name="Gomes R."/>
            <person name="De Azevedo C.M."/>
            <person name="Salgado C.G."/>
            <person name="Da Silva M.B."/>
            <person name="Nascimento M.F."/>
            <person name="Queiroz-Telles F."/>
            <person name="Attili D.S."/>
            <person name="Gorbushina A."/>
        </authorList>
    </citation>
    <scope>NUCLEOTIDE SEQUENCE [LARGE SCALE GENOMIC DNA]</scope>
    <source>
        <strain evidence="5 6">CBS 125763</strain>
    </source>
</reference>
<protein>
    <recommendedName>
        <fullName evidence="4">FAS1 domain-containing protein</fullName>
    </recommendedName>
</protein>
<accession>A0A178ZD86</accession>
<dbReference type="RefSeq" id="XP_018690500.1">
    <property type="nucleotide sequence ID" value="XM_018839379.1"/>
</dbReference>
<feature type="region of interest" description="Disordered" evidence="2">
    <location>
        <begin position="105"/>
        <end position="144"/>
    </location>
</feature>
<dbReference type="SUPFAM" id="SSF82153">
    <property type="entry name" value="FAS1 domain"/>
    <property type="match status" value="1"/>
</dbReference>
<sequence>MRRTILLCSLFSSISLAAALSPLDIFRGNPSSPSDSLVVHLDHDQKAMNPGPVQRGDCPGQPDGNVDDNTLSISDILPQTRKINIFASLTRDISTVTARLESTRPEDNTTLLAPLNSAMQELPRKPWEDRPGDDSGVDAERDEDKAARNLQRFVEEHVIPVSPWKRGKSNKIKTLGGQELWWEENDDGNRVINPGNLIVEGVVGRVGNGEIWAVKGVVNYV</sequence>
<name>A0A178ZD86_9EURO</name>
<evidence type="ECO:0000256" key="2">
    <source>
        <dbReference type="SAM" id="MobiDB-lite"/>
    </source>
</evidence>
<evidence type="ECO:0000313" key="6">
    <source>
        <dbReference type="Proteomes" id="UP000078343"/>
    </source>
</evidence>
<dbReference type="InterPro" id="IPR040200">
    <property type="entry name" value="Mug57-like"/>
</dbReference>
<dbReference type="InterPro" id="IPR000782">
    <property type="entry name" value="FAS1_domain"/>
</dbReference>
<feature type="chain" id="PRO_5008098424" description="FAS1 domain-containing protein" evidence="3">
    <location>
        <begin position="20"/>
        <end position="221"/>
    </location>
</feature>
<feature type="compositionally biased region" description="Basic and acidic residues" evidence="2">
    <location>
        <begin position="122"/>
        <end position="144"/>
    </location>
</feature>
<proteinExistence type="predicted"/>
<dbReference type="PANTHER" id="PTHR28156:SF1">
    <property type="entry name" value="FAS1 DOMAIN-CONTAINING PROTEIN YDR262W"/>
    <property type="match status" value="1"/>
</dbReference>
<feature type="signal peptide" evidence="3">
    <location>
        <begin position="1"/>
        <end position="19"/>
    </location>
</feature>
<dbReference type="GeneID" id="30012038"/>
<keyword evidence="1 3" id="KW-0732">Signal</keyword>
<dbReference type="Proteomes" id="UP000078343">
    <property type="component" value="Unassembled WGS sequence"/>
</dbReference>